<name>A0ACB9FV06_9ASTR</name>
<reference evidence="2" key="1">
    <citation type="journal article" date="2022" name="Mol. Ecol. Resour.">
        <title>The genomes of chicory, endive, great burdock and yacon provide insights into Asteraceae palaeo-polyploidization history and plant inulin production.</title>
        <authorList>
            <person name="Fan W."/>
            <person name="Wang S."/>
            <person name="Wang H."/>
            <person name="Wang A."/>
            <person name="Jiang F."/>
            <person name="Liu H."/>
            <person name="Zhao H."/>
            <person name="Xu D."/>
            <person name="Zhang Y."/>
        </authorList>
    </citation>
    <scope>NUCLEOTIDE SEQUENCE [LARGE SCALE GENOMIC DNA]</scope>
    <source>
        <strain evidence="2">cv. Yunnan</strain>
    </source>
</reference>
<gene>
    <name evidence="1" type="ORF">L1987_49533</name>
</gene>
<reference evidence="1 2" key="2">
    <citation type="journal article" date="2022" name="Mol. Ecol. Resour.">
        <title>The genomes of chicory, endive, great burdock and yacon provide insights into Asteraceae paleo-polyploidization history and plant inulin production.</title>
        <authorList>
            <person name="Fan W."/>
            <person name="Wang S."/>
            <person name="Wang H."/>
            <person name="Wang A."/>
            <person name="Jiang F."/>
            <person name="Liu H."/>
            <person name="Zhao H."/>
            <person name="Xu D."/>
            <person name="Zhang Y."/>
        </authorList>
    </citation>
    <scope>NUCLEOTIDE SEQUENCE [LARGE SCALE GENOMIC DNA]</scope>
    <source>
        <strain evidence="2">cv. Yunnan</strain>
        <tissue evidence="1">Leaves</tissue>
    </source>
</reference>
<evidence type="ECO:0000313" key="1">
    <source>
        <dbReference type="EMBL" id="KAI3774967.1"/>
    </source>
</evidence>
<protein>
    <submittedName>
        <fullName evidence="1">Uncharacterized protein</fullName>
    </submittedName>
</protein>
<evidence type="ECO:0000313" key="2">
    <source>
        <dbReference type="Proteomes" id="UP001056120"/>
    </source>
</evidence>
<accession>A0ACB9FV06</accession>
<organism evidence="1 2">
    <name type="scientific">Smallanthus sonchifolius</name>
    <dbReference type="NCBI Taxonomy" id="185202"/>
    <lineage>
        <taxon>Eukaryota</taxon>
        <taxon>Viridiplantae</taxon>
        <taxon>Streptophyta</taxon>
        <taxon>Embryophyta</taxon>
        <taxon>Tracheophyta</taxon>
        <taxon>Spermatophyta</taxon>
        <taxon>Magnoliopsida</taxon>
        <taxon>eudicotyledons</taxon>
        <taxon>Gunneridae</taxon>
        <taxon>Pentapetalae</taxon>
        <taxon>asterids</taxon>
        <taxon>campanulids</taxon>
        <taxon>Asterales</taxon>
        <taxon>Asteraceae</taxon>
        <taxon>Asteroideae</taxon>
        <taxon>Heliantheae alliance</taxon>
        <taxon>Millerieae</taxon>
        <taxon>Smallanthus</taxon>
    </lineage>
</organism>
<proteinExistence type="predicted"/>
<dbReference type="EMBL" id="CM042033">
    <property type="protein sequence ID" value="KAI3774967.1"/>
    <property type="molecule type" value="Genomic_DNA"/>
</dbReference>
<sequence length="127" mass="14712">MADHEYDIHMEELDDLGHYPYLDFSPDSEWFGRCQKLRDVQLGPGTAVDWELLQEVQEAERARAIIGEDMPWDRLFDLSFTKTYREVVVEFLSTFIYSEEGLQPLPGEAPEEEPDQVSFHILASSTV</sequence>
<comment type="caution">
    <text evidence="1">The sequence shown here is derived from an EMBL/GenBank/DDBJ whole genome shotgun (WGS) entry which is preliminary data.</text>
</comment>
<keyword evidence="2" id="KW-1185">Reference proteome</keyword>
<dbReference type="Proteomes" id="UP001056120">
    <property type="component" value="Linkage Group LG16"/>
</dbReference>